<reference evidence="5 6" key="1">
    <citation type="journal article" date="2018" name="MBio">
        <title>Comparative Genomics Reveals the Core Gene Toolbox for the Fungus-Insect Symbiosis.</title>
        <authorList>
            <person name="Wang Y."/>
            <person name="Stata M."/>
            <person name="Wang W."/>
            <person name="Stajich J.E."/>
            <person name="White M.M."/>
            <person name="Moncalvo J.M."/>
        </authorList>
    </citation>
    <scope>NUCLEOTIDE SEQUENCE [LARGE SCALE GENOMIC DNA]</scope>
    <source>
        <strain evidence="5 6">SC-DP-2</strain>
    </source>
</reference>
<evidence type="ECO:0000313" key="5">
    <source>
        <dbReference type="EMBL" id="PVV02390.1"/>
    </source>
</evidence>
<dbReference type="GO" id="GO:0005634">
    <property type="term" value="C:nucleus"/>
    <property type="evidence" value="ECO:0007669"/>
    <property type="project" value="UniProtKB-SubCell"/>
</dbReference>
<protein>
    <recommendedName>
        <fullName evidence="7">Pre-mRNA-splicing factor ISY1</fullName>
    </recommendedName>
</protein>
<evidence type="ECO:0008006" key="7">
    <source>
        <dbReference type="Google" id="ProtNLM"/>
    </source>
</evidence>
<dbReference type="SUPFAM" id="SSF140102">
    <property type="entry name" value="ISY1 domain-like"/>
    <property type="match status" value="1"/>
</dbReference>
<feature type="compositionally biased region" description="Acidic residues" evidence="4">
    <location>
        <begin position="191"/>
        <end position="203"/>
    </location>
</feature>
<dbReference type="FunFam" id="1.10.287.660:FF:000001">
    <property type="entry name" value="pre-mRNA-splicing factor ISY1 homolog"/>
    <property type="match status" value="1"/>
</dbReference>
<organism evidence="5 6">
    <name type="scientific">Smittium megazygosporum</name>
    <dbReference type="NCBI Taxonomy" id="133381"/>
    <lineage>
        <taxon>Eukaryota</taxon>
        <taxon>Fungi</taxon>
        <taxon>Fungi incertae sedis</taxon>
        <taxon>Zoopagomycota</taxon>
        <taxon>Kickxellomycotina</taxon>
        <taxon>Harpellomycetes</taxon>
        <taxon>Harpellales</taxon>
        <taxon>Legeriomycetaceae</taxon>
        <taxon>Smittium</taxon>
    </lineage>
</organism>
<dbReference type="EMBL" id="MBFS01000485">
    <property type="protein sequence ID" value="PVV02390.1"/>
    <property type="molecule type" value="Genomic_DNA"/>
</dbReference>
<gene>
    <name evidence="5" type="ORF">BB560_003162</name>
</gene>
<evidence type="ECO:0000313" key="6">
    <source>
        <dbReference type="Proteomes" id="UP000245609"/>
    </source>
</evidence>
<dbReference type="Pfam" id="PF06246">
    <property type="entry name" value="Isy1"/>
    <property type="match status" value="1"/>
</dbReference>
<dbReference type="InterPro" id="IPR029012">
    <property type="entry name" value="Helix_hairpin_bin_sf"/>
</dbReference>
<evidence type="ECO:0000256" key="4">
    <source>
        <dbReference type="SAM" id="MobiDB-lite"/>
    </source>
</evidence>
<comment type="similarity">
    <text evidence="2">Belongs to the ISY1 family.</text>
</comment>
<evidence type="ECO:0000256" key="1">
    <source>
        <dbReference type="ARBA" id="ARBA00004123"/>
    </source>
</evidence>
<dbReference type="InterPro" id="IPR037200">
    <property type="entry name" value="Isy1_sf"/>
</dbReference>
<dbReference type="GO" id="GO:0000350">
    <property type="term" value="P:generation of catalytic spliceosome for second transesterification step"/>
    <property type="evidence" value="ECO:0007669"/>
    <property type="project" value="InterPro"/>
</dbReference>
<name>A0A2T9ZCW1_9FUNG</name>
<comment type="subcellular location">
    <subcellularLocation>
        <location evidence="1">Nucleus</location>
    </subcellularLocation>
</comment>
<dbReference type="InterPro" id="IPR009360">
    <property type="entry name" value="Isy1"/>
</dbReference>
<keyword evidence="6" id="KW-1185">Reference proteome</keyword>
<feature type="region of interest" description="Disordered" evidence="4">
    <location>
        <begin position="181"/>
        <end position="203"/>
    </location>
</feature>
<keyword evidence="3" id="KW-0539">Nucleus</keyword>
<dbReference type="Proteomes" id="UP000245609">
    <property type="component" value="Unassembled WGS sequence"/>
</dbReference>
<dbReference type="PANTHER" id="PTHR13021">
    <property type="entry name" value="PRE-MRNA-SPLICING FACTOR ISY1"/>
    <property type="match status" value="1"/>
</dbReference>
<comment type="caution">
    <text evidence="5">The sequence shown here is derived from an EMBL/GenBank/DDBJ whole genome shotgun (WGS) entry which is preliminary data.</text>
</comment>
<sequence length="203" mass="23616">MLYRFREIQAIELGLKKPEERRPYNSNIVNSLPKAERWRRQVIKDISRAVSRIHDGSLPENEIRDLNDQINKLLREKGHWENRIKEIGGPDYKKIGPKLLDEEGKELPGNKGYKYFGRARDLPGVRELLSNQTAKEKKQTKADLYKNINAQYYGYNDEDADGELLDYEERVSKKQLEWLSKSGKPNLGDFDSSDSDTSSEEEI</sequence>
<proteinExistence type="inferred from homology"/>
<dbReference type="STRING" id="133381.A0A2T9ZCW1"/>
<dbReference type="AlphaFoldDB" id="A0A2T9ZCW1"/>
<dbReference type="Gene3D" id="1.10.287.660">
    <property type="entry name" value="Helix hairpin bin"/>
    <property type="match status" value="1"/>
</dbReference>
<dbReference type="OrthoDB" id="1739576at2759"/>
<evidence type="ECO:0000256" key="3">
    <source>
        <dbReference type="ARBA" id="ARBA00023242"/>
    </source>
</evidence>
<accession>A0A2T9ZCW1</accession>
<evidence type="ECO:0000256" key="2">
    <source>
        <dbReference type="ARBA" id="ARBA00007002"/>
    </source>
</evidence>